<protein>
    <submittedName>
        <fullName evidence="6">Peptide/nickel transport system substrate-binding protein</fullName>
    </submittedName>
</protein>
<dbReference type="CDD" id="cd00995">
    <property type="entry name" value="PBP2_NikA_DppA_OppA_like"/>
    <property type="match status" value="1"/>
</dbReference>
<dbReference type="EMBL" id="FOIC01000015">
    <property type="protein sequence ID" value="SET87019.1"/>
    <property type="molecule type" value="Genomic_DNA"/>
</dbReference>
<dbReference type="Proteomes" id="UP000199320">
    <property type="component" value="Unassembled WGS sequence"/>
</dbReference>
<dbReference type="PANTHER" id="PTHR30290:SF9">
    <property type="entry name" value="OLIGOPEPTIDE-BINDING PROTEIN APPA"/>
    <property type="match status" value="1"/>
</dbReference>
<dbReference type="InterPro" id="IPR000914">
    <property type="entry name" value="SBP_5_dom"/>
</dbReference>
<dbReference type="OrthoDB" id="194307at2157"/>
<dbReference type="RefSeq" id="WP_092933913.1">
    <property type="nucleotide sequence ID" value="NZ_FMZP01000013.1"/>
</dbReference>
<reference evidence="6" key="1">
    <citation type="submission" date="2016-10" db="EMBL/GenBank/DDBJ databases">
        <authorList>
            <person name="de Groot N.N."/>
        </authorList>
    </citation>
    <scope>NUCLEOTIDE SEQUENCE [LARGE SCALE GENOMIC DNA]</scope>
    <source>
        <strain evidence="6">CDM_6</strain>
    </source>
</reference>
<dbReference type="Proteomes" id="UP000324021">
    <property type="component" value="Unassembled WGS sequence"/>
</dbReference>
<evidence type="ECO:0000259" key="4">
    <source>
        <dbReference type="Pfam" id="PF00496"/>
    </source>
</evidence>
<dbReference type="Gene3D" id="3.40.190.10">
    <property type="entry name" value="Periplasmic binding protein-like II"/>
    <property type="match status" value="1"/>
</dbReference>
<dbReference type="SUPFAM" id="SSF53850">
    <property type="entry name" value="Periplasmic binding protein-like II"/>
    <property type="match status" value="2"/>
</dbReference>
<dbReference type="AlphaFoldDB" id="A0A1I0HS68"/>
<feature type="domain" description="Solute-binding protein family 5" evidence="4">
    <location>
        <begin position="260"/>
        <end position="603"/>
    </location>
</feature>
<evidence type="ECO:0000256" key="1">
    <source>
        <dbReference type="ARBA" id="ARBA00005695"/>
    </source>
</evidence>
<keyword evidence="7" id="KW-1185">Reference proteome</keyword>
<organism evidence="6 7">
    <name type="scientific">Natrinema hispanicum</name>
    <dbReference type="NCBI Taxonomy" id="392421"/>
    <lineage>
        <taxon>Archaea</taxon>
        <taxon>Methanobacteriati</taxon>
        <taxon>Methanobacteriota</taxon>
        <taxon>Stenosarchaea group</taxon>
        <taxon>Halobacteria</taxon>
        <taxon>Halobacteriales</taxon>
        <taxon>Natrialbaceae</taxon>
        <taxon>Natrinema</taxon>
    </lineage>
</organism>
<dbReference type="STRING" id="392421.SAMN04488694_11513"/>
<evidence type="ECO:0000256" key="2">
    <source>
        <dbReference type="ARBA" id="ARBA00022448"/>
    </source>
</evidence>
<dbReference type="GO" id="GO:1904680">
    <property type="term" value="F:peptide transmembrane transporter activity"/>
    <property type="evidence" value="ECO:0007669"/>
    <property type="project" value="TreeGrafter"/>
</dbReference>
<dbReference type="PANTHER" id="PTHR30290">
    <property type="entry name" value="PERIPLASMIC BINDING COMPONENT OF ABC TRANSPORTER"/>
    <property type="match status" value="1"/>
</dbReference>
<keyword evidence="2" id="KW-0813">Transport</keyword>
<keyword evidence="3" id="KW-0732">Signal</keyword>
<dbReference type="Gene3D" id="3.10.105.10">
    <property type="entry name" value="Dipeptide-binding Protein, Domain 3"/>
    <property type="match status" value="2"/>
</dbReference>
<evidence type="ECO:0000313" key="6">
    <source>
        <dbReference type="EMBL" id="SET87019.1"/>
    </source>
</evidence>
<name>A0A1I0HS68_9EURY</name>
<evidence type="ECO:0000313" key="7">
    <source>
        <dbReference type="Proteomes" id="UP000199320"/>
    </source>
</evidence>
<dbReference type="GO" id="GO:0015833">
    <property type="term" value="P:peptide transport"/>
    <property type="evidence" value="ECO:0007669"/>
    <property type="project" value="TreeGrafter"/>
</dbReference>
<gene>
    <name evidence="6" type="ORF">SAMN04488694_11513</name>
    <name evidence="5" type="ORF">SAMN05192552_101380</name>
</gene>
<dbReference type="InterPro" id="IPR039424">
    <property type="entry name" value="SBP_5"/>
</dbReference>
<dbReference type="EMBL" id="FMZP01000013">
    <property type="protein sequence ID" value="SDD13560.1"/>
    <property type="molecule type" value="Genomic_DNA"/>
</dbReference>
<reference evidence="7 8" key="2">
    <citation type="submission" date="2016-10" db="EMBL/GenBank/DDBJ databases">
        <authorList>
            <person name="Varghese N."/>
            <person name="Submissions S."/>
        </authorList>
    </citation>
    <scope>NUCLEOTIDE SEQUENCE [LARGE SCALE GENOMIC DNA]</scope>
    <source>
        <strain evidence="5 8">CDM_1</strain>
        <strain evidence="7">CDM_6</strain>
    </source>
</reference>
<dbReference type="InterPro" id="IPR006311">
    <property type="entry name" value="TAT_signal"/>
</dbReference>
<evidence type="ECO:0000256" key="3">
    <source>
        <dbReference type="ARBA" id="ARBA00022729"/>
    </source>
</evidence>
<evidence type="ECO:0000313" key="5">
    <source>
        <dbReference type="EMBL" id="SDD13560.1"/>
    </source>
</evidence>
<dbReference type="PROSITE" id="PS51318">
    <property type="entry name" value="TAT"/>
    <property type="match status" value="1"/>
</dbReference>
<proteinExistence type="inferred from homology"/>
<sequence length="609" mass="67134">MNWDPTSPDTGVSRRSFLAAGAAGATLATSGCVDSVQNVVGKTVNGQLSLSITTLPADADRQGIQIARQLEANLQQVGIDVSIDMRSPSELLKAVLIEHDFDLYVGHHPAGYDPDFLYEMLHSSFATEAGWQNPFGFTNMVFDTLLEDQRRVDGAQRKRLVQSVLTALAKSKPFEPICRPDEYRVASTDRFDGWGEAALTTRHGYLEPEPADGVNELLALKTDSRPTSNLNPLSATMRERETIIQLLFDSLVTVHEGEGQPWLAEDITWTALEPADGEQGPTLTATVSLREGCLFHADERLAGDDEQLADEDRRLTAEDVAFTYRFLKDTSLGRAPTPSPAPRYQSHVSAVDRVTVDSEYELTFSMNASRPVAKRALTVPILPKQFWRGLVDRRAADGEFTAPQGRWIAATGDHVPPIGSGPYQFESRIEEDQLVLTRFDDHFTLRDDVDLPSPPVDELRFDIDPSSASAVRRIADGNADVTASMLDAYTLDGIPDSSDVEQLHRPSRTFYHLGFNVRNAPFSNTHFRRAVAQLIPKQTIVDDVFYGYATPTATPVTDEWAPERLTWDGEDPVTPFLGSNGELNVAAAKAAFETAGFRYDDNGRLLGGY</sequence>
<accession>A0A1I0HS68</accession>
<dbReference type="Pfam" id="PF00496">
    <property type="entry name" value="SBP_bac_5"/>
    <property type="match status" value="1"/>
</dbReference>
<evidence type="ECO:0000313" key="8">
    <source>
        <dbReference type="Proteomes" id="UP000324021"/>
    </source>
</evidence>
<comment type="similarity">
    <text evidence="1">Belongs to the bacterial solute-binding protein 5 family.</text>
</comment>